<keyword evidence="3" id="KW-0507">mRNA processing</keyword>
<feature type="domain" description="CCHC-type" evidence="16">
    <location>
        <begin position="106"/>
        <end position="122"/>
    </location>
</feature>
<dbReference type="STRING" id="10228.B3RJZ3"/>
<keyword evidence="18" id="KW-1185">Reference proteome</keyword>
<keyword evidence="10" id="KW-0539">Nucleus</keyword>
<evidence type="ECO:0000313" key="18">
    <source>
        <dbReference type="Proteomes" id="UP000009022"/>
    </source>
</evidence>
<dbReference type="PANTHER" id="PTHR46259">
    <property type="entry name" value="ZINC FINGER CCHC-TYPE AND RNA-BINDING MOTIF-CONTAINING PROTEIN 1"/>
    <property type="match status" value="1"/>
</dbReference>
<evidence type="ECO:0000259" key="16">
    <source>
        <dbReference type="PROSITE" id="PS50158"/>
    </source>
</evidence>
<dbReference type="PROSITE" id="PS50158">
    <property type="entry name" value="ZF_CCHC"/>
    <property type="match status" value="1"/>
</dbReference>
<dbReference type="InParanoid" id="B3RJZ3"/>
<dbReference type="Gene3D" id="3.30.70.330">
    <property type="match status" value="1"/>
</dbReference>
<dbReference type="InterPro" id="IPR034219">
    <property type="entry name" value="ZCRB1_RRM"/>
</dbReference>
<evidence type="ECO:0000256" key="5">
    <source>
        <dbReference type="ARBA" id="ARBA00022728"/>
    </source>
</evidence>
<evidence type="ECO:0000259" key="15">
    <source>
        <dbReference type="PROSITE" id="PS50102"/>
    </source>
</evidence>
<evidence type="ECO:0000256" key="13">
    <source>
        <dbReference type="PROSITE-ProRule" id="PRU00176"/>
    </source>
</evidence>
<dbReference type="InterPro" id="IPR001878">
    <property type="entry name" value="Znf_CCHC"/>
</dbReference>
<dbReference type="InterPro" id="IPR035979">
    <property type="entry name" value="RBD_domain_sf"/>
</dbReference>
<reference evidence="17 18" key="1">
    <citation type="journal article" date="2008" name="Nature">
        <title>The Trichoplax genome and the nature of placozoans.</title>
        <authorList>
            <person name="Srivastava M."/>
            <person name="Begovic E."/>
            <person name="Chapman J."/>
            <person name="Putnam N.H."/>
            <person name="Hellsten U."/>
            <person name="Kawashima T."/>
            <person name="Kuo A."/>
            <person name="Mitros T."/>
            <person name="Salamov A."/>
            <person name="Carpenter M.L."/>
            <person name="Signorovitch A.Y."/>
            <person name="Moreno M.A."/>
            <person name="Kamm K."/>
            <person name="Grimwood J."/>
            <person name="Schmutz J."/>
            <person name="Shapiro H."/>
            <person name="Grigoriev I.V."/>
            <person name="Buss L.W."/>
            <person name="Schierwater B."/>
            <person name="Dellaporta S.L."/>
            <person name="Rokhsar D.S."/>
        </authorList>
    </citation>
    <scope>NUCLEOTIDE SEQUENCE [LARGE SCALE GENOMIC DNA]</scope>
    <source>
        <strain evidence="17 18">Grell-BS-1999</strain>
    </source>
</reference>
<keyword evidence="5" id="KW-0747">Spliceosome</keyword>
<dbReference type="AlphaFoldDB" id="B3RJZ3"/>
<dbReference type="GO" id="GO:0000398">
    <property type="term" value="P:mRNA splicing, via spliceosome"/>
    <property type="evidence" value="ECO:0007669"/>
    <property type="project" value="InterPro"/>
</dbReference>
<keyword evidence="6 12" id="KW-0863">Zinc-finger</keyword>
<evidence type="ECO:0000256" key="11">
    <source>
        <dbReference type="ARBA" id="ARBA00032031"/>
    </source>
</evidence>
<evidence type="ECO:0000256" key="4">
    <source>
        <dbReference type="ARBA" id="ARBA00022723"/>
    </source>
</evidence>
<proteinExistence type="predicted"/>
<evidence type="ECO:0000256" key="14">
    <source>
        <dbReference type="SAM" id="MobiDB-lite"/>
    </source>
</evidence>
<accession>B3RJZ3</accession>
<dbReference type="InterPro" id="IPR044598">
    <property type="entry name" value="ZCRB1"/>
</dbReference>
<dbReference type="PROSITE" id="PS50102">
    <property type="entry name" value="RRM"/>
    <property type="match status" value="1"/>
</dbReference>
<dbReference type="InterPro" id="IPR012677">
    <property type="entry name" value="Nucleotide-bd_a/b_plait_sf"/>
</dbReference>
<evidence type="ECO:0000256" key="6">
    <source>
        <dbReference type="ARBA" id="ARBA00022771"/>
    </source>
</evidence>
<evidence type="ECO:0000256" key="7">
    <source>
        <dbReference type="ARBA" id="ARBA00022833"/>
    </source>
</evidence>
<dbReference type="OrthoDB" id="267048at2759"/>
<dbReference type="GO" id="GO:0005689">
    <property type="term" value="C:U12-type spliceosomal complex"/>
    <property type="evidence" value="ECO:0007669"/>
    <property type="project" value="InterPro"/>
</dbReference>
<evidence type="ECO:0000256" key="9">
    <source>
        <dbReference type="ARBA" id="ARBA00023187"/>
    </source>
</evidence>
<feature type="non-terminal residue" evidence="17">
    <location>
        <position position="216"/>
    </location>
</feature>
<keyword evidence="8 13" id="KW-0694">RNA-binding</keyword>
<name>B3RJZ3_TRIAD</name>
<evidence type="ECO:0000256" key="3">
    <source>
        <dbReference type="ARBA" id="ARBA00022664"/>
    </source>
</evidence>
<dbReference type="RefSeq" id="XP_002109071.1">
    <property type="nucleotide sequence ID" value="XM_002109035.1"/>
</dbReference>
<dbReference type="Proteomes" id="UP000009022">
    <property type="component" value="Unassembled WGS sequence"/>
</dbReference>
<gene>
    <name evidence="17" type="ORF">TRIADDRAFT_35408</name>
</gene>
<dbReference type="Gene3D" id="4.10.60.10">
    <property type="entry name" value="Zinc finger, CCHC-type"/>
    <property type="match status" value="1"/>
</dbReference>
<dbReference type="PhylomeDB" id="B3RJZ3"/>
<feature type="domain" description="RRM" evidence="15">
    <location>
        <begin position="10"/>
        <end position="88"/>
    </location>
</feature>
<dbReference type="InterPro" id="IPR036875">
    <property type="entry name" value="Znf_CCHC_sf"/>
</dbReference>
<feature type="region of interest" description="Disordered" evidence="14">
    <location>
        <begin position="124"/>
        <end position="216"/>
    </location>
</feature>
<evidence type="ECO:0000256" key="8">
    <source>
        <dbReference type="ARBA" id="ARBA00022884"/>
    </source>
</evidence>
<dbReference type="eggNOG" id="KOG0118">
    <property type="taxonomic scope" value="Eukaryota"/>
</dbReference>
<dbReference type="CDD" id="cd12393">
    <property type="entry name" value="RRM_ZCRB1"/>
    <property type="match status" value="1"/>
</dbReference>
<dbReference type="SMART" id="SM00360">
    <property type="entry name" value="RRM"/>
    <property type="match status" value="1"/>
</dbReference>
<organism evidence="17 18">
    <name type="scientific">Trichoplax adhaerens</name>
    <name type="common">Trichoplax reptans</name>
    <dbReference type="NCBI Taxonomy" id="10228"/>
    <lineage>
        <taxon>Eukaryota</taxon>
        <taxon>Metazoa</taxon>
        <taxon>Placozoa</taxon>
        <taxon>Uniplacotomia</taxon>
        <taxon>Trichoplacea</taxon>
        <taxon>Trichoplacidae</taxon>
        <taxon>Trichoplax</taxon>
    </lineage>
</organism>
<dbReference type="SUPFAM" id="SSF54928">
    <property type="entry name" value="RNA-binding domain, RBD"/>
    <property type="match status" value="1"/>
</dbReference>
<dbReference type="SMART" id="SM00343">
    <property type="entry name" value="ZnF_C2HC"/>
    <property type="match status" value="1"/>
</dbReference>
<comment type="subcellular location">
    <subcellularLocation>
        <location evidence="1">Nucleus</location>
    </subcellularLocation>
</comment>
<dbReference type="EMBL" id="DS985241">
    <property type="protein sequence ID" value="EDV29869.1"/>
    <property type="molecule type" value="Genomic_DNA"/>
</dbReference>
<dbReference type="FunCoup" id="B3RJZ3">
    <property type="interactions" value="1350"/>
</dbReference>
<dbReference type="Pfam" id="PF00076">
    <property type="entry name" value="RRM_1"/>
    <property type="match status" value="1"/>
</dbReference>
<dbReference type="CTD" id="6750285"/>
<dbReference type="FunFam" id="3.30.70.330:FF:000233">
    <property type="entry name" value="Zinc finger CCHC-type and RNA-binding motif-containing protein 1"/>
    <property type="match status" value="1"/>
</dbReference>
<dbReference type="InterPro" id="IPR003954">
    <property type="entry name" value="RRM_euk-type"/>
</dbReference>
<dbReference type="GO" id="GO:0008270">
    <property type="term" value="F:zinc ion binding"/>
    <property type="evidence" value="ECO:0007669"/>
    <property type="project" value="UniProtKB-KW"/>
</dbReference>
<evidence type="ECO:0000256" key="1">
    <source>
        <dbReference type="ARBA" id="ARBA00004123"/>
    </source>
</evidence>
<protein>
    <recommendedName>
        <fullName evidence="2">Zinc finger CCHC-type and RNA-binding motif-containing protein 1</fullName>
    </recommendedName>
    <alternativeName>
        <fullName evidence="11">U11/U12 small nuclear ribonucleoprotein 31 kDa protein</fullName>
    </alternativeName>
</protein>
<evidence type="ECO:0000256" key="2">
    <source>
        <dbReference type="ARBA" id="ARBA00015428"/>
    </source>
</evidence>
<dbReference type="GO" id="GO:0003723">
    <property type="term" value="F:RNA binding"/>
    <property type="evidence" value="ECO:0007669"/>
    <property type="project" value="UniProtKB-UniRule"/>
</dbReference>
<keyword evidence="9" id="KW-0508">mRNA splicing</keyword>
<keyword evidence="7" id="KW-0862">Zinc</keyword>
<evidence type="ECO:0000256" key="10">
    <source>
        <dbReference type="ARBA" id="ARBA00023242"/>
    </source>
</evidence>
<evidence type="ECO:0000313" key="17">
    <source>
        <dbReference type="EMBL" id="EDV29869.1"/>
    </source>
</evidence>
<feature type="compositionally biased region" description="Acidic residues" evidence="14">
    <location>
        <begin position="151"/>
        <end position="163"/>
    </location>
</feature>
<dbReference type="FunFam" id="4.10.60.10:FF:000009">
    <property type="entry name" value="Zinc finger CCHC-type and RNA-binding motif-containing protein 1"/>
    <property type="match status" value="1"/>
</dbReference>
<dbReference type="PANTHER" id="PTHR46259:SF1">
    <property type="entry name" value="ZINC FINGER CCHC-TYPE AND RNA-BINDING MOTIF-CONTAINING PROTEIN 1"/>
    <property type="match status" value="1"/>
</dbReference>
<keyword evidence="4" id="KW-0479">Metal-binding</keyword>
<evidence type="ECO:0000256" key="12">
    <source>
        <dbReference type="PROSITE-ProRule" id="PRU00047"/>
    </source>
</evidence>
<dbReference type="SUPFAM" id="SSF57756">
    <property type="entry name" value="Retrovirus zinc finger-like domains"/>
    <property type="match status" value="1"/>
</dbReference>
<sequence>MSGGLAPSRSTVYVSNLPFSMTNNDIHKLFCKHGKIVKVTIMKNKETRESKGVAFILFLERPSALAAVEALNNTEVIGRTIKCSIAHDNGRASDYIKRKNYPDKTRCFECGEFGHLSYACPKNILGTREPPKKPKKKRKIMPSSPDHDNVEVDNVDDEGEFDDYTLSHAIQETAEEEARRKVAEMAAARGGSEKSHQNSSKRKMLKPSSYFSDEDD</sequence>
<dbReference type="SMART" id="SM00361">
    <property type="entry name" value="RRM_1"/>
    <property type="match status" value="1"/>
</dbReference>
<dbReference type="KEGG" id="tad:TRIADDRAFT_35408"/>
<dbReference type="GeneID" id="6750285"/>
<dbReference type="HOGENOM" id="CLU_059455_1_0_1"/>
<dbReference type="OMA" id="NACKEVN"/>
<dbReference type="InterPro" id="IPR000504">
    <property type="entry name" value="RRM_dom"/>
</dbReference>